<organism evidence="2 3">
    <name type="scientific">Prunus yedoensis var. nudiflora</name>
    <dbReference type="NCBI Taxonomy" id="2094558"/>
    <lineage>
        <taxon>Eukaryota</taxon>
        <taxon>Viridiplantae</taxon>
        <taxon>Streptophyta</taxon>
        <taxon>Embryophyta</taxon>
        <taxon>Tracheophyta</taxon>
        <taxon>Spermatophyta</taxon>
        <taxon>Magnoliopsida</taxon>
        <taxon>eudicotyledons</taxon>
        <taxon>Gunneridae</taxon>
        <taxon>Pentapetalae</taxon>
        <taxon>rosids</taxon>
        <taxon>fabids</taxon>
        <taxon>Rosales</taxon>
        <taxon>Rosaceae</taxon>
        <taxon>Amygdaloideae</taxon>
        <taxon>Amygdaleae</taxon>
        <taxon>Prunus</taxon>
    </lineage>
</organism>
<dbReference type="EMBL" id="PJQY01002269">
    <property type="protein sequence ID" value="PQP95166.1"/>
    <property type="molecule type" value="Genomic_DNA"/>
</dbReference>
<comment type="caution">
    <text evidence="2">The sequence shown here is derived from an EMBL/GenBank/DDBJ whole genome shotgun (WGS) entry which is preliminary data.</text>
</comment>
<protein>
    <submittedName>
        <fullName evidence="2">Uncharacterized protein</fullName>
    </submittedName>
</protein>
<name>A0A314XRM6_PRUYE</name>
<evidence type="ECO:0000313" key="2">
    <source>
        <dbReference type="EMBL" id="PQP95166.1"/>
    </source>
</evidence>
<evidence type="ECO:0000313" key="3">
    <source>
        <dbReference type="Proteomes" id="UP000250321"/>
    </source>
</evidence>
<dbReference type="AlphaFoldDB" id="A0A314XRM6"/>
<gene>
    <name evidence="2" type="ORF">Pyn_23210</name>
</gene>
<evidence type="ECO:0000256" key="1">
    <source>
        <dbReference type="SAM" id="Phobius"/>
    </source>
</evidence>
<keyword evidence="3" id="KW-1185">Reference proteome</keyword>
<dbReference type="STRING" id="2094558.A0A314XRM6"/>
<keyword evidence="1" id="KW-0472">Membrane</keyword>
<keyword evidence="1" id="KW-0812">Transmembrane</keyword>
<dbReference type="PANTHER" id="PTHR34970:SF2">
    <property type="entry name" value="ABC TRANSPORTER A FAMILY PROTEIN"/>
    <property type="match status" value="1"/>
</dbReference>
<accession>A0A314XRM6</accession>
<dbReference type="Proteomes" id="UP000250321">
    <property type="component" value="Unassembled WGS sequence"/>
</dbReference>
<dbReference type="PANTHER" id="PTHR34970">
    <property type="entry name" value="ABC TRANSPORTER A FAMILY PROTEIN"/>
    <property type="match status" value="1"/>
</dbReference>
<keyword evidence="1" id="KW-1133">Transmembrane helix</keyword>
<sequence length="72" mass="7932">MGYVLRVRLASFFSGAAVASFLGLYILHNDYKVAHQAISQQVRGLHESLDRRISTLESLKQTEAAQPAEAAE</sequence>
<feature type="transmembrane region" description="Helical" evidence="1">
    <location>
        <begin position="6"/>
        <end position="27"/>
    </location>
</feature>
<reference evidence="2 3" key="1">
    <citation type="submission" date="2018-02" db="EMBL/GenBank/DDBJ databases">
        <title>Draft genome of wild Prunus yedoensis var. nudiflora.</title>
        <authorList>
            <person name="Baek S."/>
            <person name="Kim J.-H."/>
            <person name="Choi K."/>
            <person name="Kim G.-B."/>
            <person name="Cho A."/>
            <person name="Jang H."/>
            <person name="Shin C.-H."/>
            <person name="Yu H.-J."/>
            <person name="Mun J.-H."/>
        </authorList>
    </citation>
    <scope>NUCLEOTIDE SEQUENCE [LARGE SCALE GENOMIC DNA]</scope>
    <source>
        <strain evidence="3">cv. Jeju island</strain>
        <tissue evidence="2">Leaf</tissue>
    </source>
</reference>
<proteinExistence type="predicted"/>
<dbReference type="OrthoDB" id="1911459at2759"/>